<protein>
    <submittedName>
        <fullName evidence="1">16904_t:CDS:1</fullName>
    </submittedName>
</protein>
<keyword evidence="2" id="KW-1185">Reference proteome</keyword>
<name>A0ACA9K9M2_9GLOM</name>
<gene>
    <name evidence="1" type="ORF">ACOLOM_LOCUS1173</name>
</gene>
<evidence type="ECO:0000313" key="2">
    <source>
        <dbReference type="Proteomes" id="UP000789525"/>
    </source>
</evidence>
<organism evidence="1 2">
    <name type="scientific">Acaulospora colombiana</name>
    <dbReference type="NCBI Taxonomy" id="27376"/>
    <lineage>
        <taxon>Eukaryota</taxon>
        <taxon>Fungi</taxon>
        <taxon>Fungi incertae sedis</taxon>
        <taxon>Mucoromycota</taxon>
        <taxon>Glomeromycotina</taxon>
        <taxon>Glomeromycetes</taxon>
        <taxon>Diversisporales</taxon>
        <taxon>Acaulosporaceae</taxon>
        <taxon>Acaulospora</taxon>
    </lineage>
</organism>
<reference evidence="1" key="1">
    <citation type="submission" date="2021-06" db="EMBL/GenBank/DDBJ databases">
        <authorList>
            <person name="Kallberg Y."/>
            <person name="Tangrot J."/>
            <person name="Rosling A."/>
        </authorList>
    </citation>
    <scope>NUCLEOTIDE SEQUENCE</scope>
    <source>
        <strain evidence="1">CL356</strain>
    </source>
</reference>
<evidence type="ECO:0000313" key="1">
    <source>
        <dbReference type="EMBL" id="CAG8461014.1"/>
    </source>
</evidence>
<proteinExistence type="predicted"/>
<accession>A0ACA9K9M2</accession>
<sequence length="237" mass="26560">MAAPPFPFLSSRPISVHATTPTTPAVVVPPPPPRHSVYSSDPRAHLISANNTQVYSSSSPATNNNNILPPINTSPSAQFTDNLSTSVNGRYPANSMLMSPRHHSAIRPRLEMRRSSEPNYHVTEYNAIDRHPLPHSSYNSPTTMNGFPFEREQQRQQSPINLPKKLDHMKLTAFPPNKQINRISTLSKILRDDEFAKDGRSMRSINGKRPRFGDRRENGDRDSEDCDSSSSNGYTDR</sequence>
<dbReference type="Proteomes" id="UP000789525">
    <property type="component" value="Unassembled WGS sequence"/>
</dbReference>
<dbReference type="EMBL" id="CAJVPT010001348">
    <property type="protein sequence ID" value="CAG8461014.1"/>
    <property type="molecule type" value="Genomic_DNA"/>
</dbReference>
<comment type="caution">
    <text evidence="1">The sequence shown here is derived from an EMBL/GenBank/DDBJ whole genome shotgun (WGS) entry which is preliminary data.</text>
</comment>